<gene>
    <name evidence="2" type="ORF">H9S92_13815</name>
</gene>
<dbReference type="InterPro" id="IPR011250">
    <property type="entry name" value="OMP/PagP_B-barrel"/>
</dbReference>
<evidence type="ECO:0000313" key="3">
    <source>
        <dbReference type="Proteomes" id="UP000650081"/>
    </source>
</evidence>
<evidence type="ECO:0000256" key="1">
    <source>
        <dbReference type="SAM" id="SignalP"/>
    </source>
</evidence>
<sequence>MIRFYFVFSLLLLAATSATAQFSLDGGLTLPIGEFGDDDESNAGPGFRLALNYDYAFGESVGLATKLFYGVNTFDEEEVDLDAGTWGVGGIGAGLYYQPEDALKLYGLLLLGTASTPEVTAGNTVLLTEATAAALGFELGVKYYFSNVYLTAAFTSYEPEFSFDFFGTIVNSKYSIGFLTIGAGYQFGGR</sequence>
<dbReference type="Proteomes" id="UP000650081">
    <property type="component" value="Unassembled WGS sequence"/>
</dbReference>
<reference evidence="2" key="1">
    <citation type="submission" date="2020-08" db="EMBL/GenBank/DDBJ databases">
        <title>Lewinella bacteria from marine environments.</title>
        <authorList>
            <person name="Zhong Y."/>
        </authorList>
    </citation>
    <scope>NUCLEOTIDE SEQUENCE</scope>
    <source>
        <strain evidence="2">KCTC 42187</strain>
    </source>
</reference>
<evidence type="ECO:0008006" key="4">
    <source>
        <dbReference type="Google" id="ProtNLM"/>
    </source>
</evidence>
<accession>A0A923PP66</accession>
<name>A0A923PP66_9BACT</name>
<dbReference type="AlphaFoldDB" id="A0A923PP66"/>
<evidence type="ECO:0000313" key="2">
    <source>
        <dbReference type="EMBL" id="MBC6995251.1"/>
    </source>
</evidence>
<dbReference type="SUPFAM" id="SSF56925">
    <property type="entry name" value="OMPA-like"/>
    <property type="match status" value="1"/>
</dbReference>
<comment type="caution">
    <text evidence="2">The sequence shown here is derived from an EMBL/GenBank/DDBJ whole genome shotgun (WGS) entry which is preliminary data.</text>
</comment>
<feature type="signal peptide" evidence="1">
    <location>
        <begin position="1"/>
        <end position="20"/>
    </location>
</feature>
<dbReference type="EMBL" id="JACSIT010000120">
    <property type="protein sequence ID" value="MBC6995251.1"/>
    <property type="molecule type" value="Genomic_DNA"/>
</dbReference>
<keyword evidence="1" id="KW-0732">Signal</keyword>
<proteinExistence type="predicted"/>
<feature type="chain" id="PRO_5037136806" description="Outer membrane protein beta-barrel domain-containing protein" evidence="1">
    <location>
        <begin position="21"/>
        <end position="190"/>
    </location>
</feature>
<dbReference type="RefSeq" id="WP_187467297.1">
    <property type="nucleotide sequence ID" value="NZ_JACSIT010000120.1"/>
</dbReference>
<organism evidence="2 3">
    <name type="scientific">Neolewinella lacunae</name>
    <dbReference type="NCBI Taxonomy" id="1517758"/>
    <lineage>
        <taxon>Bacteria</taxon>
        <taxon>Pseudomonadati</taxon>
        <taxon>Bacteroidota</taxon>
        <taxon>Saprospiria</taxon>
        <taxon>Saprospirales</taxon>
        <taxon>Lewinellaceae</taxon>
        <taxon>Neolewinella</taxon>
    </lineage>
</organism>
<protein>
    <recommendedName>
        <fullName evidence="4">Outer membrane protein beta-barrel domain-containing protein</fullName>
    </recommendedName>
</protein>
<keyword evidence="3" id="KW-1185">Reference proteome</keyword>